<gene>
    <name evidence="1" type="ORF">CSCA_3438</name>
</gene>
<evidence type="ECO:0000313" key="1">
    <source>
        <dbReference type="EMBL" id="AKA70563.1"/>
    </source>
</evidence>
<name>A0A0E3M928_CLOSL</name>
<dbReference type="KEGG" id="csq:CSCA_3438"/>
<dbReference type="EMBL" id="CP009933">
    <property type="protein sequence ID" value="AKA70563.1"/>
    <property type="molecule type" value="Genomic_DNA"/>
</dbReference>
<proteinExistence type="predicted"/>
<dbReference type="Proteomes" id="UP000033115">
    <property type="component" value="Chromosome"/>
</dbReference>
<dbReference type="HOGENOM" id="CLU_2842119_0_0_9"/>
<protein>
    <submittedName>
        <fullName evidence="1">Uncharacterized protein</fullName>
    </submittedName>
</protein>
<sequence>MDFTKEAFNKALILMKEEIQDERADELFYDYLISAASTQEEKDIITSIRNDERNIISIDTLNSNC</sequence>
<accession>A0A0E3M928</accession>
<reference evidence="1 2" key="1">
    <citation type="journal article" date="2015" name="J. Biotechnol.">
        <title>Complete genome sequence of a malodorant-producing acetogen, Clostridium scatologenes ATCC 25775(T).</title>
        <authorList>
            <person name="Zhu Z."/>
            <person name="Guo T."/>
            <person name="Zheng H."/>
            <person name="Song T."/>
            <person name="Ouyang P."/>
            <person name="Xie J."/>
        </authorList>
    </citation>
    <scope>NUCLEOTIDE SEQUENCE [LARGE SCALE GENOMIC DNA]</scope>
    <source>
        <strain evidence="1 2">ATCC 25775</strain>
    </source>
</reference>
<organism evidence="1 2">
    <name type="scientific">Clostridium scatologenes</name>
    <dbReference type="NCBI Taxonomy" id="1548"/>
    <lineage>
        <taxon>Bacteria</taxon>
        <taxon>Bacillati</taxon>
        <taxon>Bacillota</taxon>
        <taxon>Clostridia</taxon>
        <taxon>Eubacteriales</taxon>
        <taxon>Clostridiaceae</taxon>
        <taxon>Clostridium</taxon>
    </lineage>
</organism>
<evidence type="ECO:0000313" key="2">
    <source>
        <dbReference type="Proteomes" id="UP000033115"/>
    </source>
</evidence>
<dbReference type="STRING" id="1548.CSCA_3438"/>
<dbReference type="AlphaFoldDB" id="A0A0E3M928"/>
<keyword evidence="2" id="KW-1185">Reference proteome</keyword>